<evidence type="ECO:0000256" key="1">
    <source>
        <dbReference type="SAM" id="MobiDB-lite"/>
    </source>
</evidence>
<organism evidence="2 3">
    <name type="scientific">Fusarium austroafricanum</name>
    <dbReference type="NCBI Taxonomy" id="2364996"/>
    <lineage>
        <taxon>Eukaryota</taxon>
        <taxon>Fungi</taxon>
        <taxon>Dikarya</taxon>
        <taxon>Ascomycota</taxon>
        <taxon>Pezizomycotina</taxon>
        <taxon>Sordariomycetes</taxon>
        <taxon>Hypocreomycetidae</taxon>
        <taxon>Hypocreales</taxon>
        <taxon>Nectriaceae</taxon>
        <taxon>Fusarium</taxon>
        <taxon>Fusarium concolor species complex</taxon>
    </lineage>
</organism>
<dbReference type="Proteomes" id="UP000605986">
    <property type="component" value="Unassembled WGS sequence"/>
</dbReference>
<evidence type="ECO:0000313" key="2">
    <source>
        <dbReference type="EMBL" id="KAF4446301.1"/>
    </source>
</evidence>
<feature type="compositionally biased region" description="Basic and acidic residues" evidence="1">
    <location>
        <begin position="28"/>
        <end position="51"/>
    </location>
</feature>
<name>A0A8H4KAB4_9HYPO</name>
<sequence>MSSNRDSRDSEGKYQDDCEDAMMAAGESSRDKRNKAKEEQERKEEADKQEASKQAMFNAGQTSRDRRRNKK</sequence>
<reference evidence="2" key="1">
    <citation type="submission" date="2020-01" db="EMBL/GenBank/DDBJ databases">
        <title>Identification and distribution of gene clusters putatively required for synthesis of sphingolipid metabolism inhibitors in phylogenetically diverse species of the filamentous fungus Fusarium.</title>
        <authorList>
            <person name="Kim H.-S."/>
            <person name="Busman M."/>
            <person name="Brown D.W."/>
            <person name="Divon H."/>
            <person name="Uhlig S."/>
            <person name="Proctor R.H."/>
        </authorList>
    </citation>
    <scope>NUCLEOTIDE SEQUENCE</scope>
    <source>
        <strain evidence="2">NRRL 53441</strain>
    </source>
</reference>
<feature type="compositionally biased region" description="Basic and acidic residues" evidence="1">
    <location>
        <begin position="1"/>
        <end position="16"/>
    </location>
</feature>
<accession>A0A8H4KAB4</accession>
<gene>
    <name evidence="2" type="ORF">F53441_10051</name>
</gene>
<dbReference type="AlphaFoldDB" id="A0A8H4KAB4"/>
<protein>
    <submittedName>
        <fullName evidence="2">Uncharacterized protein</fullName>
    </submittedName>
</protein>
<feature type="region of interest" description="Disordered" evidence="1">
    <location>
        <begin position="1"/>
        <end position="71"/>
    </location>
</feature>
<dbReference type="OrthoDB" id="5103189at2759"/>
<comment type="caution">
    <text evidence="2">The sequence shown here is derived from an EMBL/GenBank/DDBJ whole genome shotgun (WGS) entry which is preliminary data.</text>
</comment>
<evidence type="ECO:0000313" key="3">
    <source>
        <dbReference type="Proteomes" id="UP000605986"/>
    </source>
</evidence>
<proteinExistence type="predicted"/>
<dbReference type="EMBL" id="JAADJG010000468">
    <property type="protein sequence ID" value="KAF4446301.1"/>
    <property type="molecule type" value="Genomic_DNA"/>
</dbReference>
<keyword evidence="3" id="KW-1185">Reference proteome</keyword>